<dbReference type="Pfam" id="PF11527">
    <property type="entry name" value="ARL2_Bind_BART"/>
    <property type="match status" value="1"/>
</dbReference>
<dbReference type="VEuPathDB" id="FungiDB:SPRG_13114"/>
<comment type="similarity">
    <text evidence="3">Belongs to the CFAP36 family.</text>
</comment>
<keyword evidence="8" id="KW-0966">Cell projection</keyword>
<organism evidence="11 12">
    <name type="scientific">Saprolegnia parasitica (strain CBS 223.65)</name>
    <dbReference type="NCBI Taxonomy" id="695850"/>
    <lineage>
        <taxon>Eukaryota</taxon>
        <taxon>Sar</taxon>
        <taxon>Stramenopiles</taxon>
        <taxon>Oomycota</taxon>
        <taxon>Saprolegniomycetes</taxon>
        <taxon>Saprolegniales</taxon>
        <taxon>Saprolegniaceae</taxon>
        <taxon>Saprolegnia</taxon>
    </lineage>
</organism>
<dbReference type="InterPro" id="IPR023379">
    <property type="entry name" value="BART_dom"/>
</dbReference>
<dbReference type="InterPro" id="IPR042541">
    <property type="entry name" value="BART_sf"/>
</dbReference>
<evidence type="ECO:0000256" key="8">
    <source>
        <dbReference type="ARBA" id="ARBA00023273"/>
    </source>
</evidence>
<protein>
    <recommendedName>
        <fullName evidence="4">Cilia- and flagella-associated protein 36</fullName>
    </recommendedName>
    <alternativeName>
        <fullName evidence="9">Coiled-coil domain-containing protein 104</fullName>
    </alternativeName>
</protein>
<evidence type="ECO:0000259" key="10">
    <source>
        <dbReference type="Pfam" id="PF11527"/>
    </source>
</evidence>
<dbReference type="GO" id="GO:0097546">
    <property type="term" value="C:ciliary base"/>
    <property type="evidence" value="ECO:0007669"/>
    <property type="project" value="TreeGrafter"/>
</dbReference>
<keyword evidence="7" id="KW-0969">Cilium</keyword>
<name>A0A067C536_SAPPC</name>
<dbReference type="Proteomes" id="UP000030745">
    <property type="component" value="Unassembled WGS sequence"/>
</dbReference>
<proteinExistence type="inferred from homology"/>
<dbReference type="EMBL" id="KK583278">
    <property type="protein sequence ID" value="KDO21932.1"/>
    <property type="molecule type" value="Genomic_DNA"/>
</dbReference>
<evidence type="ECO:0000256" key="4">
    <source>
        <dbReference type="ARBA" id="ARBA00021815"/>
    </source>
</evidence>
<feature type="domain" description="BART" evidence="10">
    <location>
        <begin position="3"/>
        <end position="118"/>
    </location>
</feature>
<evidence type="ECO:0000256" key="9">
    <source>
        <dbReference type="ARBA" id="ARBA00031593"/>
    </source>
</evidence>
<dbReference type="Gene3D" id="1.20.1520.10">
    <property type="entry name" value="ADP-ribosylation factor-like 2-binding protein, domain"/>
    <property type="match status" value="1"/>
</dbReference>
<evidence type="ECO:0000256" key="3">
    <source>
        <dbReference type="ARBA" id="ARBA00007460"/>
    </source>
</evidence>
<gene>
    <name evidence="11" type="ORF">SPRG_13114</name>
</gene>
<dbReference type="AlphaFoldDB" id="A0A067C536"/>
<dbReference type="PANTHER" id="PTHR21532:SF0">
    <property type="entry name" value="CILIA- AND FLAGELLA-ASSOCIATED PROTEIN 36"/>
    <property type="match status" value="1"/>
</dbReference>
<keyword evidence="5" id="KW-0963">Cytoplasm</keyword>
<keyword evidence="6" id="KW-0175">Coiled coil</keyword>
<sequence>MSILQRAADYCASPAFERVFEKFAEEHASAFFDSVDSDDVEHKHEYKELHDAYLKIFEDRLQGFLEDEGGTTAQFYAACKDILDEKDDHGEYAWFVNRLLASMEYKLFYGLMRNEARQQLRRRK</sequence>
<evidence type="ECO:0000256" key="5">
    <source>
        <dbReference type="ARBA" id="ARBA00022490"/>
    </source>
</evidence>
<dbReference type="OrthoDB" id="194107at2759"/>
<dbReference type="KEGG" id="spar:SPRG_13114"/>
<dbReference type="GO" id="GO:0005930">
    <property type="term" value="C:axoneme"/>
    <property type="evidence" value="ECO:0007669"/>
    <property type="project" value="TreeGrafter"/>
</dbReference>
<evidence type="ECO:0000256" key="7">
    <source>
        <dbReference type="ARBA" id="ARBA00023069"/>
    </source>
</evidence>
<keyword evidence="12" id="KW-1185">Reference proteome</keyword>
<evidence type="ECO:0000313" key="12">
    <source>
        <dbReference type="Proteomes" id="UP000030745"/>
    </source>
</evidence>
<accession>A0A067C536</accession>
<evidence type="ECO:0000256" key="2">
    <source>
        <dbReference type="ARBA" id="ARBA00004496"/>
    </source>
</evidence>
<reference evidence="11 12" key="1">
    <citation type="journal article" date="2013" name="PLoS Genet.">
        <title>Distinctive expansion of potential virulence genes in the genome of the oomycete fish pathogen Saprolegnia parasitica.</title>
        <authorList>
            <person name="Jiang R.H."/>
            <person name="de Bruijn I."/>
            <person name="Haas B.J."/>
            <person name="Belmonte R."/>
            <person name="Lobach L."/>
            <person name="Christie J."/>
            <person name="van den Ackerveken G."/>
            <person name="Bottin A."/>
            <person name="Bulone V."/>
            <person name="Diaz-Moreno S.M."/>
            <person name="Dumas B."/>
            <person name="Fan L."/>
            <person name="Gaulin E."/>
            <person name="Govers F."/>
            <person name="Grenville-Briggs L.J."/>
            <person name="Horner N.R."/>
            <person name="Levin J.Z."/>
            <person name="Mammella M."/>
            <person name="Meijer H.J."/>
            <person name="Morris P."/>
            <person name="Nusbaum C."/>
            <person name="Oome S."/>
            <person name="Phillips A.J."/>
            <person name="van Rooyen D."/>
            <person name="Rzeszutek E."/>
            <person name="Saraiva M."/>
            <person name="Secombes C.J."/>
            <person name="Seidl M.F."/>
            <person name="Snel B."/>
            <person name="Stassen J.H."/>
            <person name="Sykes S."/>
            <person name="Tripathy S."/>
            <person name="van den Berg H."/>
            <person name="Vega-Arreguin J.C."/>
            <person name="Wawra S."/>
            <person name="Young S.K."/>
            <person name="Zeng Q."/>
            <person name="Dieguez-Uribeondo J."/>
            <person name="Russ C."/>
            <person name="Tyler B.M."/>
            <person name="van West P."/>
        </authorList>
    </citation>
    <scope>NUCLEOTIDE SEQUENCE [LARGE SCALE GENOMIC DNA]</scope>
    <source>
        <strain evidence="11 12">CBS 223.65</strain>
    </source>
</reference>
<dbReference type="GeneID" id="24135015"/>
<evidence type="ECO:0000313" key="11">
    <source>
        <dbReference type="EMBL" id="KDO21932.1"/>
    </source>
</evidence>
<dbReference type="PANTHER" id="PTHR21532">
    <property type="entry name" value="PHOSPHODIESTERASE HL"/>
    <property type="match status" value="1"/>
</dbReference>
<evidence type="ECO:0000256" key="6">
    <source>
        <dbReference type="ARBA" id="ARBA00023054"/>
    </source>
</evidence>
<evidence type="ECO:0000256" key="1">
    <source>
        <dbReference type="ARBA" id="ARBA00004138"/>
    </source>
</evidence>
<dbReference type="RefSeq" id="XP_012207373.1">
    <property type="nucleotide sequence ID" value="XM_012351983.1"/>
</dbReference>
<dbReference type="InterPro" id="IPR038888">
    <property type="entry name" value="CFAP36"/>
</dbReference>
<comment type="subcellular location">
    <subcellularLocation>
        <location evidence="1">Cell projection</location>
        <location evidence="1">Cilium</location>
    </subcellularLocation>
    <subcellularLocation>
        <location evidence="2">Cytoplasm</location>
    </subcellularLocation>
</comment>